<dbReference type="AlphaFoldDB" id="A0A1E4TXR3"/>
<dbReference type="EMBL" id="KV454012">
    <property type="protein sequence ID" value="ODV96545.1"/>
    <property type="molecule type" value="Genomic_DNA"/>
</dbReference>
<feature type="transmembrane region" description="Helical" evidence="7">
    <location>
        <begin position="121"/>
        <end position="144"/>
    </location>
</feature>
<reference evidence="9" key="1">
    <citation type="submission" date="2016-05" db="EMBL/GenBank/DDBJ databases">
        <title>Comparative genomics of biotechnologically important yeasts.</title>
        <authorList>
            <consortium name="DOE Joint Genome Institute"/>
            <person name="Riley R."/>
            <person name="Haridas S."/>
            <person name="Wolfe K.H."/>
            <person name="Lopes M.R."/>
            <person name="Hittinger C.T."/>
            <person name="Goker M."/>
            <person name="Salamov A."/>
            <person name="Wisecaver J."/>
            <person name="Long T.M."/>
            <person name="Aerts A.L."/>
            <person name="Barry K."/>
            <person name="Choi C."/>
            <person name="Clum A."/>
            <person name="Coughlan A.Y."/>
            <person name="Deshpande S."/>
            <person name="Douglass A.P."/>
            <person name="Hanson S.J."/>
            <person name="Klenk H.-P."/>
            <person name="Labutti K."/>
            <person name="Lapidus A."/>
            <person name="Lindquist E."/>
            <person name="Lipzen A."/>
            <person name="Meier-Kolthoff J.P."/>
            <person name="Ohm R.A."/>
            <person name="Otillar R.P."/>
            <person name="Pangilinan J."/>
            <person name="Peng Y."/>
            <person name="Rokas A."/>
            <person name="Rosa C.A."/>
            <person name="Scheuner C."/>
            <person name="Sibirny A.A."/>
            <person name="Slot J.C."/>
            <person name="Stielow J.B."/>
            <person name="Sun H."/>
            <person name="Kurtzman C.P."/>
            <person name="Blackwell M."/>
            <person name="Grigoriev I.V."/>
            <person name="Jeffries T.W."/>
        </authorList>
    </citation>
    <scope>NUCLEOTIDE SEQUENCE [LARGE SCALE GENOMIC DNA]</scope>
    <source>
        <strain evidence="9">NRRL Y-2460</strain>
    </source>
</reference>
<keyword evidence="9" id="KW-1185">Reference proteome</keyword>
<keyword evidence="4 7" id="KW-1133">Transmembrane helix</keyword>
<feature type="compositionally biased region" description="Polar residues" evidence="6">
    <location>
        <begin position="8"/>
        <end position="32"/>
    </location>
</feature>
<dbReference type="STRING" id="669874.A0A1E4TXR3"/>
<evidence type="ECO:0000256" key="3">
    <source>
        <dbReference type="ARBA" id="ARBA00022692"/>
    </source>
</evidence>
<sequence>MSDDAATAYTNNISPGGPNDINNQLSPGNSTEKITDHTTERANSTATRFYHDKHNIYINDVPINKDDFMYAFGGNLNPGLQTIPERKFGNPVPAGLCAFSLACFTLGLIDAGARSVSNPSILVGAFFFSAGIVEGIAGIWCLIVENTWAGTVLLIFFGFWTSYGAILTDAFGIQSAYTTTDEFDSAMGLFLSAYVIFGILIWLCTFKSTWALFLLFFDIWFFILLLDIGTYTGNTNVSKAGGAFCFLAGLLGFYNAFAGMADDSNSYFIIKPWFMPGAIRPTSTKEDIEAAVNS</sequence>
<evidence type="ECO:0000256" key="4">
    <source>
        <dbReference type="ARBA" id="ARBA00022989"/>
    </source>
</evidence>
<evidence type="ECO:0000256" key="2">
    <source>
        <dbReference type="ARBA" id="ARBA00005587"/>
    </source>
</evidence>
<accession>A0A1E4TXR3</accession>
<evidence type="ECO:0000256" key="7">
    <source>
        <dbReference type="SAM" id="Phobius"/>
    </source>
</evidence>
<evidence type="ECO:0000256" key="1">
    <source>
        <dbReference type="ARBA" id="ARBA00004141"/>
    </source>
</evidence>
<protein>
    <submittedName>
        <fullName evidence="8">Uncharacterized protein</fullName>
    </submittedName>
</protein>
<gene>
    <name evidence="8" type="ORF">PACTADRAFT_1133</name>
</gene>
<evidence type="ECO:0000256" key="5">
    <source>
        <dbReference type="ARBA" id="ARBA00023136"/>
    </source>
</evidence>
<dbReference type="Proteomes" id="UP000094236">
    <property type="component" value="Unassembled WGS sequence"/>
</dbReference>
<evidence type="ECO:0000313" key="9">
    <source>
        <dbReference type="Proteomes" id="UP000094236"/>
    </source>
</evidence>
<organism evidence="8 9">
    <name type="scientific">Pachysolen tannophilus NRRL Y-2460</name>
    <dbReference type="NCBI Taxonomy" id="669874"/>
    <lineage>
        <taxon>Eukaryota</taxon>
        <taxon>Fungi</taxon>
        <taxon>Dikarya</taxon>
        <taxon>Ascomycota</taxon>
        <taxon>Saccharomycotina</taxon>
        <taxon>Pichiomycetes</taxon>
        <taxon>Pachysolenaceae</taxon>
        <taxon>Pachysolen</taxon>
    </lineage>
</organism>
<keyword evidence="5 7" id="KW-0472">Membrane</keyword>
<feature type="transmembrane region" description="Helical" evidence="7">
    <location>
        <begin position="185"/>
        <end position="203"/>
    </location>
</feature>
<keyword evidence="3 7" id="KW-0812">Transmembrane</keyword>
<feature type="transmembrane region" description="Helical" evidence="7">
    <location>
        <begin position="240"/>
        <end position="261"/>
    </location>
</feature>
<dbReference type="GO" id="GO:0015123">
    <property type="term" value="F:acetate transmembrane transporter activity"/>
    <property type="evidence" value="ECO:0007669"/>
    <property type="project" value="TreeGrafter"/>
</dbReference>
<dbReference type="OrthoDB" id="3648309at2759"/>
<comment type="similarity">
    <text evidence="2">Belongs to the acetate uptake transporter (AceTr) (TC 2.A.96) family.</text>
</comment>
<dbReference type="PANTHER" id="PTHR31123:SF3">
    <property type="entry name" value="AMMONIA TRANSPORT OUTWARD PROTEIN 3"/>
    <property type="match status" value="1"/>
</dbReference>
<feature type="transmembrane region" description="Helical" evidence="7">
    <location>
        <begin position="210"/>
        <end position="228"/>
    </location>
</feature>
<feature type="transmembrane region" description="Helical" evidence="7">
    <location>
        <begin position="151"/>
        <end position="173"/>
    </location>
</feature>
<dbReference type="InterPro" id="IPR051633">
    <property type="entry name" value="AceTr"/>
</dbReference>
<dbReference type="GO" id="GO:0005886">
    <property type="term" value="C:plasma membrane"/>
    <property type="evidence" value="ECO:0007669"/>
    <property type="project" value="TreeGrafter"/>
</dbReference>
<dbReference type="Pfam" id="PF01184">
    <property type="entry name" value="Gpr1_Fun34_YaaH"/>
    <property type="match status" value="1"/>
</dbReference>
<name>A0A1E4TXR3_PACTA</name>
<evidence type="ECO:0000256" key="6">
    <source>
        <dbReference type="SAM" id="MobiDB-lite"/>
    </source>
</evidence>
<dbReference type="InterPro" id="IPR000791">
    <property type="entry name" value="Gpr1/Fun34/SatP-like"/>
</dbReference>
<dbReference type="PANTHER" id="PTHR31123">
    <property type="entry name" value="ACCUMULATION OF DYADS PROTEIN 2-RELATED"/>
    <property type="match status" value="1"/>
</dbReference>
<comment type="subcellular location">
    <subcellularLocation>
        <location evidence="1">Membrane</location>
        <topology evidence="1">Multi-pass membrane protein</topology>
    </subcellularLocation>
</comment>
<feature type="transmembrane region" description="Helical" evidence="7">
    <location>
        <begin position="92"/>
        <end position="109"/>
    </location>
</feature>
<evidence type="ECO:0000313" key="8">
    <source>
        <dbReference type="EMBL" id="ODV96545.1"/>
    </source>
</evidence>
<proteinExistence type="inferred from homology"/>
<feature type="region of interest" description="Disordered" evidence="6">
    <location>
        <begin position="1"/>
        <end position="41"/>
    </location>
</feature>
<dbReference type="NCBIfam" id="NF038013">
    <property type="entry name" value="AceTr_1"/>
    <property type="match status" value="1"/>
</dbReference>